<sequence length="311" mass="34766">MRLLLIAVSMIGLVACGPSPETRESTNQTAESTDTSAAEAVLDEFYDAAAAADYDRWIALFTSDARFYGTDATEDWPYEEFSVDVKEGFDAGRGWDFNVLDRRITLSPDGKTAWFAERSHFNTTDYTLRPTGVMIHTDKGWKIRQLVMGVPFPNAIYDPMRMALQADKTGAEVETAAVAETLDRLHGYASTGVLDEYFSLYTDDAMFFGTDETERWNMEEFRTYAAPAFADGEGWTYTPVSREIVLGPMKNVAWFDEVLSHERYSNTRGSGVLLRTDEGWKVAQYNLTFLVPNDVAGDVDKVIKGAETASK</sequence>
<dbReference type="PROSITE" id="PS51257">
    <property type="entry name" value="PROKAR_LIPOPROTEIN"/>
    <property type="match status" value="1"/>
</dbReference>
<dbReference type="InParanoid" id="A0A371RL45"/>
<proteinExistence type="predicted"/>
<comment type="caution">
    <text evidence="2">The sequence shown here is derived from an EMBL/GenBank/DDBJ whole genome shotgun (WGS) entry which is preliminary data.</text>
</comment>
<dbReference type="Gene3D" id="3.10.450.50">
    <property type="match status" value="2"/>
</dbReference>
<evidence type="ECO:0000313" key="3">
    <source>
        <dbReference type="Proteomes" id="UP000264589"/>
    </source>
</evidence>
<dbReference type="OrthoDB" id="271716at2"/>
<organism evidence="2 3">
    <name type="scientific">Parvularcula marina</name>
    <dbReference type="NCBI Taxonomy" id="2292771"/>
    <lineage>
        <taxon>Bacteria</taxon>
        <taxon>Pseudomonadati</taxon>
        <taxon>Pseudomonadota</taxon>
        <taxon>Alphaproteobacteria</taxon>
        <taxon>Parvularculales</taxon>
        <taxon>Parvularculaceae</taxon>
        <taxon>Parvularcula</taxon>
    </lineage>
</organism>
<evidence type="ECO:0000313" key="2">
    <source>
        <dbReference type="EMBL" id="RFB06180.1"/>
    </source>
</evidence>
<evidence type="ECO:0000259" key="1">
    <source>
        <dbReference type="Pfam" id="PF13474"/>
    </source>
</evidence>
<dbReference type="SUPFAM" id="SSF54427">
    <property type="entry name" value="NTF2-like"/>
    <property type="match status" value="2"/>
</dbReference>
<dbReference type="EMBL" id="QUQO01000001">
    <property type="protein sequence ID" value="RFB06180.1"/>
    <property type="molecule type" value="Genomic_DNA"/>
</dbReference>
<feature type="domain" description="SnoaL-like" evidence="1">
    <location>
        <begin position="39"/>
        <end position="152"/>
    </location>
</feature>
<dbReference type="Proteomes" id="UP000264589">
    <property type="component" value="Unassembled WGS sequence"/>
</dbReference>
<name>A0A371RL45_9PROT</name>
<feature type="domain" description="SnoaL-like" evidence="1">
    <location>
        <begin position="178"/>
        <end position="290"/>
    </location>
</feature>
<keyword evidence="3" id="KW-1185">Reference proteome</keyword>
<dbReference type="InterPro" id="IPR032710">
    <property type="entry name" value="NTF2-like_dom_sf"/>
</dbReference>
<gene>
    <name evidence="2" type="ORF">DX908_13430</name>
</gene>
<reference evidence="2 3" key="1">
    <citation type="submission" date="2018-08" db="EMBL/GenBank/DDBJ databases">
        <title>Parvularcula sp. SM1705, isolated from surface water of the South Sea China.</title>
        <authorList>
            <person name="Sun L."/>
        </authorList>
    </citation>
    <scope>NUCLEOTIDE SEQUENCE [LARGE SCALE GENOMIC DNA]</scope>
    <source>
        <strain evidence="2 3">SM1705</strain>
    </source>
</reference>
<accession>A0A371RL45</accession>
<dbReference type="InterPro" id="IPR037401">
    <property type="entry name" value="SnoaL-like"/>
</dbReference>
<dbReference type="RefSeq" id="WP_116392813.1">
    <property type="nucleotide sequence ID" value="NZ_QUQO01000001.1"/>
</dbReference>
<dbReference type="Pfam" id="PF13474">
    <property type="entry name" value="SnoaL_3"/>
    <property type="match status" value="2"/>
</dbReference>
<protein>
    <recommendedName>
        <fullName evidence="1">SnoaL-like domain-containing protein</fullName>
    </recommendedName>
</protein>
<dbReference type="AlphaFoldDB" id="A0A371RL45"/>